<evidence type="ECO:0000313" key="5">
    <source>
        <dbReference type="EMBL" id="MDT2760333.1"/>
    </source>
</evidence>
<keyword evidence="1" id="KW-0805">Transcription regulation</keyword>
<feature type="domain" description="HTH marR-type" evidence="4">
    <location>
        <begin position="1"/>
        <end position="132"/>
    </location>
</feature>
<keyword evidence="6" id="KW-1185">Reference proteome</keyword>
<reference evidence="5" key="1">
    <citation type="submission" date="2023-03" db="EMBL/GenBank/DDBJ databases">
        <authorList>
            <person name="Shen W."/>
            <person name="Cai J."/>
        </authorList>
    </citation>
    <scope>NUCLEOTIDE SEQUENCE</scope>
    <source>
        <strain evidence="5">P66-3</strain>
    </source>
</reference>
<dbReference type="Pfam" id="PF12802">
    <property type="entry name" value="MarR_2"/>
    <property type="match status" value="1"/>
</dbReference>
<sequence>MNTGYLLMNISKKLKYDLNQALLEKGITVQQWAVIQQVDLKEPVTATELVHILDMDKPTISSIVQRLEKKELLVKRDHPTDKRSFLLSLTEIGRSALEDYQQLSDHIVEKHLSILTEQEQASFNHLLSKINQEMRD</sequence>
<dbReference type="PROSITE" id="PS50995">
    <property type="entry name" value="HTH_MARR_2"/>
    <property type="match status" value="1"/>
</dbReference>
<dbReference type="Gene3D" id="1.10.10.10">
    <property type="entry name" value="Winged helix-like DNA-binding domain superfamily/Winged helix DNA-binding domain"/>
    <property type="match status" value="1"/>
</dbReference>
<dbReference type="EMBL" id="JARQAJ010000007">
    <property type="protein sequence ID" value="MDT2760333.1"/>
    <property type="molecule type" value="Genomic_DNA"/>
</dbReference>
<dbReference type="SUPFAM" id="SSF46785">
    <property type="entry name" value="Winged helix' DNA-binding domain"/>
    <property type="match status" value="1"/>
</dbReference>
<evidence type="ECO:0000313" key="6">
    <source>
        <dbReference type="Proteomes" id="UP001181046"/>
    </source>
</evidence>
<keyword evidence="2" id="KW-0238">DNA-binding</keyword>
<evidence type="ECO:0000259" key="4">
    <source>
        <dbReference type="PROSITE" id="PS50995"/>
    </source>
</evidence>
<dbReference type="SMART" id="SM00347">
    <property type="entry name" value="HTH_MARR"/>
    <property type="match status" value="1"/>
</dbReference>
<dbReference type="Proteomes" id="UP001181046">
    <property type="component" value="Unassembled WGS sequence"/>
</dbReference>
<dbReference type="RefSeq" id="WP_311830330.1">
    <property type="nucleotide sequence ID" value="NZ_JARQAJ010000007.1"/>
</dbReference>
<dbReference type="PROSITE" id="PS01117">
    <property type="entry name" value="HTH_MARR_1"/>
    <property type="match status" value="1"/>
</dbReference>
<dbReference type="InterPro" id="IPR036390">
    <property type="entry name" value="WH_DNA-bd_sf"/>
</dbReference>
<dbReference type="InterPro" id="IPR036388">
    <property type="entry name" value="WH-like_DNA-bd_sf"/>
</dbReference>
<proteinExistence type="predicted"/>
<evidence type="ECO:0000256" key="1">
    <source>
        <dbReference type="ARBA" id="ARBA00023015"/>
    </source>
</evidence>
<evidence type="ECO:0000256" key="2">
    <source>
        <dbReference type="ARBA" id="ARBA00023125"/>
    </source>
</evidence>
<comment type="caution">
    <text evidence="5">The sequence shown here is derived from an EMBL/GenBank/DDBJ whole genome shotgun (WGS) entry which is preliminary data.</text>
</comment>
<organism evidence="5 6">
    <name type="scientific">Enterococcus xiangfangensis</name>
    <dbReference type="NCBI Taxonomy" id="1296537"/>
    <lineage>
        <taxon>Bacteria</taxon>
        <taxon>Bacillati</taxon>
        <taxon>Bacillota</taxon>
        <taxon>Bacilli</taxon>
        <taxon>Lactobacillales</taxon>
        <taxon>Enterococcaceae</taxon>
        <taxon>Enterococcus</taxon>
    </lineage>
</organism>
<protein>
    <submittedName>
        <fullName evidence="5">MarR family transcriptional regulator</fullName>
    </submittedName>
</protein>
<dbReference type="InterPro" id="IPR000835">
    <property type="entry name" value="HTH_MarR-typ"/>
</dbReference>
<dbReference type="PANTHER" id="PTHR42756:SF1">
    <property type="entry name" value="TRANSCRIPTIONAL REPRESSOR OF EMRAB OPERON"/>
    <property type="match status" value="1"/>
</dbReference>
<keyword evidence="3" id="KW-0804">Transcription</keyword>
<name>A0ABU3FCD1_9ENTE</name>
<dbReference type="PRINTS" id="PR00598">
    <property type="entry name" value="HTHMARR"/>
</dbReference>
<accession>A0ABU3FCD1</accession>
<gene>
    <name evidence="5" type="ORF">P7H27_11220</name>
</gene>
<evidence type="ECO:0000256" key="3">
    <source>
        <dbReference type="ARBA" id="ARBA00023163"/>
    </source>
</evidence>
<dbReference type="InterPro" id="IPR023187">
    <property type="entry name" value="Tscrpt_reg_MarR-type_CS"/>
</dbReference>
<dbReference type="PANTHER" id="PTHR42756">
    <property type="entry name" value="TRANSCRIPTIONAL REGULATOR, MARR"/>
    <property type="match status" value="1"/>
</dbReference>